<dbReference type="PROSITE" id="PS01095">
    <property type="entry name" value="GH18_1"/>
    <property type="match status" value="1"/>
</dbReference>
<dbReference type="InterPro" id="IPR013783">
    <property type="entry name" value="Ig-like_fold"/>
</dbReference>
<dbReference type="NCBIfam" id="TIGR04183">
    <property type="entry name" value="Por_Secre_tail"/>
    <property type="match status" value="1"/>
</dbReference>
<dbReference type="GO" id="GO:0008843">
    <property type="term" value="F:endochitinase activity"/>
    <property type="evidence" value="ECO:0007669"/>
    <property type="project" value="UniProtKB-EC"/>
</dbReference>
<dbReference type="PANTHER" id="PTHR45708:SF49">
    <property type="entry name" value="ENDOCHITINASE"/>
    <property type="match status" value="1"/>
</dbReference>
<dbReference type="PROSITE" id="PS51910">
    <property type="entry name" value="GH18_2"/>
    <property type="match status" value="1"/>
</dbReference>
<evidence type="ECO:0000256" key="1">
    <source>
        <dbReference type="ARBA" id="ARBA00009121"/>
    </source>
</evidence>
<dbReference type="Pfam" id="PF00704">
    <property type="entry name" value="Glyco_hydro_18"/>
    <property type="match status" value="1"/>
</dbReference>
<dbReference type="InterPro" id="IPR026444">
    <property type="entry name" value="Secre_tail"/>
</dbReference>
<dbReference type="EC" id="3.2.1.14" evidence="2"/>
<dbReference type="InterPro" id="IPR036573">
    <property type="entry name" value="CBM_sf_5/12"/>
</dbReference>
<feature type="domain" description="GH18" evidence="7">
    <location>
        <begin position="426"/>
        <end position="751"/>
    </location>
</feature>
<evidence type="ECO:0000256" key="4">
    <source>
        <dbReference type="ARBA" id="ARBA00023277"/>
    </source>
</evidence>
<dbReference type="Pfam" id="PF02839">
    <property type="entry name" value="CBM_5_12"/>
    <property type="match status" value="2"/>
</dbReference>
<comment type="caution">
    <text evidence="8">The sequence shown here is derived from an EMBL/GenBank/DDBJ whole genome shotgun (WGS) entry which is preliminary data.</text>
</comment>
<dbReference type="GO" id="GO:0005576">
    <property type="term" value="C:extracellular region"/>
    <property type="evidence" value="ECO:0007669"/>
    <property type="project" value="InterPro"/>
</dbReference>
<dbReference type="AlphaFoldDB" id="A1ZFU5"/>
<keyword evidence="9" id="KW-1185">Reference proteome</keyword>
<evidence type="ECO:0000313" key="8">
    <source>
        <dbReference type="EMBL" id="EAY30869.1"/>
    </source>
</evidence>
<dbReference type="Gene3D" id="2.10.10.20">
    <property type="entry name" value="Carbohydrate-binding module superfamily 5/12"/>
    <property type="match status" value="2"/>
</dbReference>
<keyword evidence="4" id="KW-0119">Carbohydrate metabolism</keyword>
<dbReference type="Pfam" id="PF17957">
    <property type="entry name" value="Big_7"/>
    <property type="match status" value="3"/>
</dbReference>
<dbReference type="Pfam" id="PF18962">
    <property type="entry name" value="Por_Secre_tail"/>
    <property type="match status" value="1"/>
</dbReference>
<dbReference type="eggNOG" id="COG3979">
    <property type="taxonomic scope" value="Bacteria"/>
</dbReference>
<dbReference type="EMBL" id="AAWS01000005">
    <property type="protein sequence ID" value="EAY30869.1"/>
    <property type="molecule type" value="Genomic_DNA"/>
</dbReference>
<evidence type="ECO:0000256" key="6">
    <source>
        <dbReference type="RuleBase" id="RU000489"/>
    </source>
</evidence>
<dbReference type="InterPro" id="IPR011583">
    <property type="entry name" value="Chitinase_II/V-like_cat"/>
</dbReference>
<dbReference type="InterPro" id="IPR003610">
    <property type="entry name" value="CBM5/12"/>
</dbReference>
<sequence>MLAILAVLPYLLTAQNVTDQRQHCNGIPVWSASQVYSAAGNVVTYQGKKYRNKWWTKNESPTKSMNANPWQYLGDCAAGALAIVEPTANTLVATGSTVGIKALVSGASVNVARVEFYVGNQKLGQDLSAPYTFVWQNASQGTHNLVVKAYGSDNTELGRDQISIKVADNTQGDCWGIPAWSATQVYAKPGNVVAYQGKKYRNKWWTRNERPAGTDGNPWELLGDCGGGSGNVPPTVGFTQPANNSQFRDGQSIDLRATAQDSDGQVTSVKFYANNTLLGEATSAPYAFAWNGALAGQYQLTAIAQDNDGATTTSAAITVSVVSGQPPAVSITSPNSGSQFAQNTAITIKANASDADGTVTKVAFYANGQKLGEATNAPYQFTWNNAPAGQHQLTAIATDNEGKTTTSATVWIQVGNSTPNPALPKHLVVGYWHNWNLWSAPYMPLQEVPVGYNVICVAFAIPVSHTDMTMTFAPAQVSKAAFIADIKATQQRGTKVLISIGGATAPIELKTEADRQKFITSMRTIITEYGFDGMDIDVEGSSVILDPGDTDFTQPTTPKVKNLISATRTLCNEFGDDFILSAAPEVQYLQGGFANYGGAFGGYLPVIHGLRDKLTYVHPQLYNTGTQFGPDNQIYAQSTADFAVAMSEMLLRGFPVGRNTNAMFPPLRQDQVAIGLPAKPEAAPAGGYLAPAKVHQALDYLMKGTSFGGRYTLQNASGYPDFRGVMTWSVNWDKTNAYEFVNNHAPYFNSKTKGGKKSTMLQLKSYPNPMKSATTLSVNTHYTSNTTILVFNRQGNVVKQLCQNKQLAKGQHSFYINLEGLPDGVYYCTAIQEGKTVQSVKIIKK</sequence>
<evidence type="ECO:0000313" key="9">
    <source>
        <dbReference type="Proteomes" id="UP000004095"/>
    </source>
</evidence>
<dbReference type="SUPFAM" id="SSF51445">
    <property type="entry name" value="(Trans)glycosidases"/>
    <property type="match status" value="1"/>
</dbReference>
<organism evidence="8 9">
    <name type="scientific">Microscilla marina ATCC 23134</name>
    <dbReference type="NCBI Taxonomy" id="313606"/>
    <lineage>
        <taxon>Bacteria</taxon>
        <taxon>Pseudomonadati</taxon>
        <taxon>Bacteroidota</taxon>
        <taxon>Cytophagia</taxon>
        <taxon>Cytophagales</taxon>
        <taxon>Microscillaceae</taxon>
        <taxon>Microscilla</taxon>
    </lineage>
</organism>
<dbReference type="GO" id="GO:0005975">
    <property type="term" value="P:carbohydrate metabolic process"/>
    <property type="evidence" value="ECO:0007669"/>
    <property type="project" value="InterPro"/>
</dbReference>
<protein>
    <recommendedName>
        <fullName evidence="2">chitinase</fullName>
        <ecNumber evidence="2">3.2.1.14</ecNumber>
    </recommendedName>
</protein>
<reference evidence="8 9" key="1">
    <citation type="submission" date="2007-01" db="EMBL/GenBank/DDBJ databases">
        <authorList>
            <person name="Haygood M."/>
            <person name="Podell S."/>
            <person name="Anderson C."/>
            <person name="Hopkinson B."/>
            <person name="Roe K."/>
            <person name="Barbeau K."/>
            <person name="Gaasterland T."/>
            <person name="Ferriera S."/>
            <person name="Johnson J."/>
            <person name="Kravitz S."/>
            <person name="Beeson K."/>
            <person name="Sutton G."/>
            <person name="Rogers Y.-H."/>
            <person name="Friedman R."/>
            <person name="Frazier M."/>
            <person name="Venter J.C."/>
        </authorList>
    </citation>
    <scope>NUCLEOTIDE SEQUENCE [LARGE SCALE GENOMIC DNA]</scope>
    <source>
        <strain evidence="8 9">ATCC 23134</strain>
    </source>
</reference>
<dbReference type="CDD" id="cd02871">
    <property type="entry name" value="GH18_chitinase_D-like"/>
    <property type="match status" value="1"/>
</dbReference>
<proteinExistence type="inferred from homology"/>
<name>A1ZFU5_MICM2</name>
<dbReference type="Gene3D" id="3.20.20.80">
    <property type="entry name" value="Glycosidases"/>
    <property type="match status" value="1"/>
</dbReference>
<dbReference type="CDD" id="cd12215">
    <property type="entry name" value="ChiC_BD"/>
    <property type="match status" value="2"/>
</dbReference>
<keyword evidence="3 6" id="KW-0378">Hydrolase</keyword>
<dbReference type="Gene3D" id="2.60.40.10">
    <property type="entry name" value="Immunoglobulins"/>
    <property type="match status" value="3"/>
</dbReference>
<accession>A1ZFU5</accession>
<dbReference type="SUPFAM" id="SSF51055">
    <property type="entry name" value="Carbohydrate binding domain"/>
    <property type="match status" value="2"/>
</dbReference>
<dbReference type="InterPro" id="IPR017853">
    <property type="entry name" value="GH"/>
</dbReference>
<dbReference type="eggNOG" id="COG3469">
    <property type="taxonomic scope" value="Bacteria"/>
</dbReference>
<keyword evidence="5 6" id="KW-0326">Glycosidase</keyword>
<dbReference type="InterPro" id="IPR001579">
    <property type="entry name" value="Glyco_hydro_18_chit_AS"/>
</dbReference>
<evidence type="ECO:0000259" key="7">
    <source>
        <dbReference type="PROSITE" id="PS51910"/>
    </source>
</evidence>
<dbReference type="InterPro" id="IPR050542">
    <property type="entry name" value="Glycosyl_Hydrlase18_Chitinase"/>
</dbReference>
<dbReference type="Proteomes" id="UP000004095">
    <property type="component" value="Unassembled WGS sequence"/>
</dbReference>
<comment type="similarity">
    <text evidence="1">Belongs to the glycosyl hydrolase 18 family. Chitinase class II subfamily.</text>
</comment>
<gene>
    <name evidence="8" type="ORF">M23134_01193</name>
</gene>
<dbReference type="SMART" id="SM00636">
    <property type="entry name" value="Glyco_18"/>
    <property type="match status" value="1"/>
</dbReference>
<evidence type="ECO:0000256" key="2">
    <source>
        <dbReference type="ARBA" id="ARBA00012729"/>
    </source>
</evidence>
<evidence type="ECO:0000256" key="3">
    <source>
        <dbReference type="ARBA" id="ARBA00022801"/>
    </source>
</evidence>
<dbReference type="GO" id="GO:0030246">
    <property type="term" value="F:carbohydrate binding"/>
    <property type="evidence" value="ECO:0007669"/>
    <property type="project" value="InterPro"/>
</dbReference>
<dbReference type="InterPro" id="IPR001223">
    <property type="entry name" value="Glyco_hydro18_cat"/>
</dbReference>
<dbReference type="GO" id="GO:0008061">
    <property type="term" value="F:chitin binding"/>
    <property type="evidence" value="ECO:0007669"/>
    <property type="project" value="InterPro"/>
</dbReference>
<dbReference type="SMART" id="SM00495">
    <property type="entry name" value="ChtBD3"/>
    <property type="match status" value="2"/>
</dbReference>
<evidence type="ECO:0000256" key="5">
    <source>
        <dbReference type="ARBA" id="ARBA00023295"/>
    </source>
</evidence>
<dbReference type="PANTHER" id="PTHR45708">
    <property type="entry name" value="ENDOCHITINASE"/>
    <property type="match status" value="1"/>
</dbReference>